<dbReference type="PANTHER" id="PTHR43102">
    <property type="entry name" value="SLR1143 PROTEIN"/>
    <property type="match status" value="1"/>
</dbReference>
<feature type="transmembrane region" description="Helical" evidence="7">
    <location>
        <begin position="395"/>
        <end position="412"/>
    </location>
</feature>
<evidence type="ECO:0000256" key="7">
    <source>
        <dbReference type="SAM" id="Phobius"/>
    </source>
</evidence>
<reference evidence="9 10" key="1">
    <citation type="journal article" date="2011" name="J. Bacteriol.">
        <title>Genome sequence of the verrucomicrobium Opitutus terrae PB90-1, an abundant inhabitant of rice paddy soil ecosystems.</title>
        <authorList>
            <person name="van Passel M.W."/>
            <person name="Kant R."/>
            <person name="Palva A."/>
            <person name="Copeland A."/>
            <person name="Lucas S."/>
            <person name="Lapidus A."/>
            <person name="Glavina del Rio T."/>
            <person name="Pitluck S."/>
            <person name="Goltsman E."/>
            <person name="Clum A."/>
            <person name="Sun H."/>
            <person name="Schmutz J."/>
            <person name="Larimer F.W."/>
            <person name="Land M.L."/>
            <person name="Hauser L."/>
            <person name="Kyrpides N."/>
            <person name="Mikhailova N."/>
            <person name="Richardson P.P."/>
            <person name="Janssen P.H."/>
            <person name="de Vos W.M."/>
            <person name="Smidt H."/>
        </authorList>
    </citation>
    <scope>NUCLEOTIDE SEQUENCE [LARGE SCALE GENOMIC DNA]</scope>
    <source>
        <strain evidence="10">DSM 11246 / JCM 15787 / PB90-1</strain>
    </source>
</reference>
<feature type="transmembrane region" description="Helical" evidence="7">
    <location>
        <begin position="84"/>
        <end position="103"/>
    </location>
</feature>
<feature type="domain" description="B12-binding" evidence="8">
    <location>
        <begin position="524"/>
        <end position="655"/>
    </location>
</feature>
<dbReference type="KEGG" id="ote:Oter_4144"/>
<dbReference type="InterPro" id="IPR003018">
    <property type="entry name" value="GAF"/>
</dbReference>
<evidence type="ECO:0000256" key="2">
    <source>
        <dbReference type="ARBA" id="ARBA00009773"/>
    </source>
</evidence>
<evidence type="ECO:0000313" key="10">
    <source>
        <dbReference type="Proteomes" id="UP000007013"/>
    </source>
</evidence>
<protein>
    <submittedName>
        <fullName evidence="9">Putative phytochrome sensor protein</fullName>
    </submittedName>
</protein>
<feature type="transmembrane region" description="Helical" evidence="7">
    <location>
        <begin position="345"/>
        <end position="363"/>
    </location>
</feature>
<feature type="region of interest" description="Disordered" evidence="6">
    <location>
        <begin position="16"/>
        <end position="50"/>
    </location>
</feature>
<comment type="subcellular location">
    <subcellularLocation>
        <location evidence="1">Membrane</location>
        <topology evidence="1">Multi-pass membrane protein</topology>
    </subcellularLocation>
</comment>
<keyword evidence="3 7" id="KW-0812">Transmembrane</keyword>
<dbReference type="Pfam" id="PF01590">
    <property type="entry name" value="GAF"/>
    <property type="match status" value="1"/>
</dbReference>
<dbReference type="SMART" id="SM00065">
    <property type="entry name" value="GAF"/>
    <property type="match status" value="1"/>
</dbReference>
<evidence type="ECO:0000256" key="5">
    <source>
        <dbReference type="ARBA" id="ARBA00023136"/>
    </source>
</evidence>
<evidence type="ECO:0000313" key="9">
    <source>
        <dbReference type="EMBL" id="ACB77418.1"/>
    </source>
</evidence>
<dbReference type="InterPro" id="IPR006158">
    <property type="entry name" value="Cobalamin-bd"/>
</dbReference>
<dbReference type="eggNOG" id="COG2203">
    <property type="taxonomic scope" value="Bacteria"/>
</dbReference>
<dbReference type="SUPFAM" id="SSF55781">
    <property type="entry name" value="GAF domain-like"/>
    <property type="match status" value="1"/>
</dbReference>
<feature type="transmembrane region" description="Helical" evidence="7">
    <location>
        <begin position="369"/>
        <end position="388"/>
    </location>
</feature>
<dbReference type="GO" id="GO:0016020">
    <property type="term" value="C:membrane"/>
    <property type="evidence" value="ECO:0007669"/>
    <property type="project" value="UniProtKB-SubCell"/>
</dbReference>
<dbReference type="eggNOG" id="COG0628">
    <property type="taxonomic scope" value="Bacteria"/>
</dbReference>
<dbReference type="Gene3D" id="3.30.450.40">
    <property type="match status" value="1"/>
</dbReference>
<feature type="transmembrane region" description="Helical" evidence="7">
    <location>
        <begin position="225"/>
        <end position="244"/>
    </location>
</feature>
<dbReference type="GO" id="GO:0046872">
    <property type="term" value="F:metal ion binding"/>
    <property type="evidence" value="ECO:0007669"/>
    <property type="project" value="InterPro"/>
</dbReference>
<evidence type="ECO:0000256" key="3">
    <source>
        <dbReference type="ARBA" id="ARBA00022692"/>
    </source>
</evidence>
<accession>B2A082</accession>
<name>B2A082_OPITP</name>
<dbReference type="PANTHER" id="PTHR43102:SF2">
    <property type="entry name" value="GAF DOMAIN-CONTAINING PROTEIN"/>
    <property type="match status" value="1"/>
</dbReference>
<feature type="region of interest" description="Disordered" evidence="6">
    <location>
        <begin position="502"/>
        <end position="526"/>
    </location>
</feature>
<evidence type="ECO:0000256" key="4">
    <source>
        <dbReference type="ARBA" id="ARBA00022989"/>
    </source>
</evidence>
<evidence type="ECO:0000256" key="6">
    <source>
        <dbReference type="SAM" id="MobiDB-lite"/>
    </source>
</evidence>
<gene>
    <name evidence="9" type="ordered locus">Oter_4144</name>
</gene>
<feature type="region of interest" description="Disordered" evidence="6">
    <location>
        <begin position="183"/>
        <end position="205"/>
    </location>
</feature>
<dbReference type="InterPro" id="IPR029016">
    <property type="entry name" value="GAF-like_dom_sf"/>
</dbReference>
<evidence type="ECO:0000256" key="1">
    <source>
        <dbReference type="ARBA" id="ARBA00004141"/>
    </source>
</evidence>
<dbReference type="Pfam" id="PF01594">
    <property type="entry name" value="AI-2E_transport"/>
    <property type="match status" value="1"/>
</dbReference>
<feature type="transmembrane region" description="Helical" evidence="7">
    <location>
        <begin position="284"/>
        <end position="312"/>
    </location>
</feature>
<dbReference type="InterPro" id="IPR002549">
    <property type="entry name" value="AI-2E-like"/>
</dbReference>
<keyword evidence="10" id="KW-1185">Reference proteome</keyword>
<proteinExistence type="inferred from homology"/>
<comment type="similarity">
    <text evidence="2">Belongs to the autoinducer-2 exporter (AI-2E) (TC 2.A.86) family.</text>
</comment>
<dbReference type="STRING" id="452637.Oter_4144"/>
<dbReference type="AlphaFoldDB" id="B2A082"/>
<feature type="transmembrane region" description="Helical" evidence="7">
    <location>
        <begin position="115"/>
        <end position="134"/>
    </location>
</feature>
<keyword evidence="4 7" id="KW-1133">Transmembrane helix</keyword>
<feature type="compositionally biased region" description="Pro residues" evidence="6">
    <location>
        <begin position="194"/>
        <end position="203"/>
    </location>
</feature>
<keyword evidence="5 7" id="KW-0472">Membrane</keyword>
<dbReference type="GO" id="GO:0031419">
    <property type="term" value="F:cobalamin binding"/>
    <property type="evidence" value="ECO:0007669"/>
    <property type="project" value="InterPro"/>
</dbReference>
<dbReference type="HOGENOM" id="CLU_021513_0_0_0"/>
<evidence type="ECO:0000259" key="8">
    <source>
        <dbReference type="PROSITE" id="PS51332"/>
    </source>
</evidence>
<feature type="compositionally biased region" description="Basic and acidic residues" evidence="6">
    <location>
        <begin position="502"/>
        <end position="515"/>
    </location>
</feature>
<organism evidence="9 10">
    <name type="scientific">Opitutus terrae (strain DSM 11246 / JCM 15787 / PB90-1)</name>
    <dbReference type="NCBI Taxonomy" id="452637"/>
    <lineage>
        <taxon>Bacteria</taxon>
        <taxon>Pseudomonadati</taxon>
        <taxon>Verrucomicrobiota</taxon>
        <taxon>Opitutia</taxon>
        <taxon>Opitutales</taxon>
        <taxon>Opitutaceae</taxon>
        <taxon>Opitutus</taxon>
    </lineage>
</organism>
<dbReference type="EMBL" id="CP001032">
    <property type="protein sequence ID" value="ACB77418.1"/>
    <property type="molecule type" value="Genomic_DNA"/>
</dbReference>
<dbReference type="Proteomes" id="UP000007013">
    <property type="component" value="Chromosome"/>
</dbReference>
<feature type="transmembrane region" description="Helical" evidence="7">
    <location>
        <begin position="318"/>
        <end position="338"/>
    </location>
</feature>
<sequence length="821" mass="88512">MGRALAQHAGRRYNDRVPAAARGTGARGTGTNRLGLASHPPAANRRAGPFRSMPLAKPTAVSPRFITFLTVVLVVAVLRLAEDVMIPLALSLMLAFLLSPVVVRLRRWRLPQPAAILLTVTLAFSVIGVVAWQITNQALALLQELPRYEENLRKKAADLKQPDASSAVTRAIVSLERTWAELQQPAPDTHSSPATPPGAPKPVPVEVKEGDATSLDIGRQVLSSLIKPLSTAGIVIVFVIVILFQRDDLRSRFIRVIGGGQLNVATEAVDDAAQRVSRYLLAQLMVNTFFGVAVGLGLFFIGVPHAALWGLLSTLLRFIPFLGPIIAVIFPLALSVAVDPGWSMLLWTAALYIVAELVTNNIIETLVYGSSTGISVLALLIAAVFWSWLWGMPGLFLSTPLTVCLLVIGQYVPGLKFLSVLLGSEPPLNPAAQFYQRMLAMDQEELFATADSHLAQRSLAEFYDDVFVPALLMAEVDRHNGVLAEVRQKFILESSRELIEELASRPRATEPEKESAATPPSPEPRPLVLGFPARDEADELVALMLAHLLSERGWSAEVEAATTPPEATLERIRRQTALVFISALPPSTLSSASRSCRRIKHANPATKVLIGVWSPSGKLDYLKRRLEPAGADGIALRLSDAAAQLEALVHHEPAPKAPAPEPVPSELLEKTETKLAVTRPEDAAETVIRELARAFGVPVALVSVIESDSDFWSSAGGTSTPFAENSVHAEVLTSDVLLAVEDVTKEERFATQALLTKRGVRAFASVPLRTQSGHLVGNLCVLDTQPRTFSDADKELLQTLAAQLMEALESKPSPGDPAAVG</sequence>
<feature type="transmembrane region" description="Helical" evidence="7">
    <location>
        <begin position="61"/>
        <end position="78"/>
    </location>
</feature>
<dbReference type="PROSITE" id="PS51332">
    <property type="entry name" value="B12_BINDING"/>
    <property type="match status" value="1"/>
</dbReference>